<gene>
    <name evidence="2" type="ORF">MSP8886_00948</name>
</gene>
<dbReference type="GO" id="GO:0016491">
    <property type="term" value="F:oxidoreductase activity"/>
    <property type="evidence" value="ECO:0007669"/>
    <property type="project" value="InterPro"/>
</dbReference>
<dbReference type="PROSITE" id="PS51352">
    <property type="entry name" value="THIOREDOXIN_2"/>
    <property type="match status" value="1"/>
</dbReference>
<dbReference type="GO" id="GO:0016209">
    <property type="term" value="F:antioxidant activity"/>
    <property type="evidence" value="ECO:0007669"/>
    <property type="project" value="InterPro"/>
</dbReference>
<dbReference type="EMBL" id="FLOB01000002">
    <property type="protein sequence ID" value="SBS27764.1"/>
    <property type="molecule type" value="Genomic_DNA"/>
</dbReference>
<sequence>MVILKPRTATPDLTINTLKGPWSLAQQAPENFIMVVVYRGLHCPICKNYLRELSRLADDFSAKGVDILVLSSDTEERAAQASREWEIENLMMGYGLSAEQSQAWGLHRSAGRGVTSIGIEEPSEFTEPGLFLVRPDHTLYWSNISTMPFARPRFKEVLGAIEFAVSNHYPARGELV</sequence>
<name>A0A1A8T8C7_9GAMM</name>
<dbReference type="SUPFAM" id="SSF52833">
    <property type="entry name" value="Thioredoxin-like"/>
    <property type="match status" value="1"/>
</dbReference>
<accession>A0A1A8T8C7</accession>
<protein>
    <submittedName>
        <fullName evidence="2">AhpC/TSA family protein</fullName>
    </submittedName>
</protein>
<organism evidence="2 3">
    <name type="scientific">Marinomonas spartinae</name>
    <dbReference type="NCBI Taxonomy" id="1792290"/>
    <lineage>
        <taxon>Bacteria</taxon>
        <taxon>Pseudomonadati</taxon>
        <taxon>Pseudomonadota</taxon>
        <taxon>Gammaproteobacteria</taxon>
        <taxon>Oceanospirillales</taxon>
        <taxon>Oceanospirillaceae</taxon>
        <taxon>Marinomonas</taxon>
    </lineage>
</organism>
<evidence type="ECO:0000313" key="3">
    <source>
        <dbReference type="Proteomes" id="UP000092544"/>
    </source>
</evidence>
<dbReference type="RefSeq" id="WP_067013283.1">
    <property type="nucleotide sequence ID" value="NZ_FLOB01000002.1"/>
</dbReference>
<proteinExistence type="predicted"/>
<evidence type="ECO:0000313" key="2">
    <source>
        <dbReference type="EMBL" id="SBS27764.1"/>
    </source>
</evidence>
<dbReference type="Gene3D" id="3.40.30.10">
    <property type="entry name" value="Glutaredoxin"/>
    <property type="match status" value="1"/>
</dbReference>
<feature type="domain" description="Thioredoxin" evidence="1">
    <location>
        <begin position="4"/>
        <end position="166"/>
    </location>
</feature>
<dbReference type="Pfam" id="PF00578">
    <property type="entry name" value="AhpC-TSA"/>
    <property type="match status" value="1"/>
</dbReference>
<dbReference type="OrthoDB" id="9809746at2"/>
<dbReference type="STRING" id="1792290.MSP8886_00948"/>
<dbReference type="InterPro" id="IPR000866">
    <property type="entry name" value="AhpC/TSA"/>
</dbReference>
<reference evidence="2 3" key="1">
    <citation type="submission" date="2016-06" db="EMBL/GenBank/DDBJ databases">
        <authorList>
            <person name="Kjaerup R.B."/>
            <person name="Dalgaard T.S."/>
            <person name="Juul-Madsen H.R."/>
        </authorList>
    </citation>
    <scope>NUCLEOTIDE SEQUENCE [LARGE SCALE GENOMIC DNA]</scope>
    <source>
        <strain evidence="2 3">CECT 8886</strain>
    </source>
</reference>
<dbReference type="InterPro" id="IPR036249">
    <property type="entry name" value="Thioredoxin-like_sf"/>
</dbReference>
<dbReference type="InterPro" id="IPR013766">
    <property type="entry name" value="Thioredoxin_domain"/>
</dbReference>
<dbReference type="AlphaFoldDB" id="A0A1A8T8C7"/>
<keyword evidence="3" id="KW-1185">Reference proteome</keyword>
<dbReference type="Proteomes" id="UP000092544">
    <property type="component" value="Unassembled WGS sequence"/>
</dbReference>
<dbReference type="CDD" id="cd02970">
    <property type="entry name" value="PRX_like2"/>
    <property type="match status" value="1"/>
</dbReference>
<evidence type="ECO:0000259" key="1">
    <source>
        <dbReference type="PROSITE" id="PS51352"/>
    </source>
</evidence>